<gene>
    <name evidence="1" type="ORF">BJ878DRAFT_58380</name>
</gene>
<evidence type="ECO:0000313" key="2">
    <source>
        <dbReference type="Proteomes" id="UP000887226"/>
    </source>
</evidence>
<dbReference type="AlphaFoldDB" id="A0A9P7Z2Y8"/>
<organism evidence="1 2">
    <name type="scientific">Calycina marina</name>
    <dbReference type="NCBI Taxonomy" id="1763456"/>
    <lineage>
        <taxon>Eukaryota</taxon>
        <taxon>Fungi</taxon>
        <taxon>Dikarya</taxon>
        <taxon>Ascomycota</taxon>
        <taxon>Pezizomycotina</taxon>
        <taxon>Leotiomycetes</taxon>
        <taxon>Helotiales</taxon>
        <taxon>Pezizellaceae</taxon>
        <taxon>Calycina</taxon>
    </lineage>
</organism>
<dbReference type="Proteomes" id="UP000887226">
    <property type="component" value="Unassembled WGS sequence"/>
</dbReference>
<reference evidence="1" key="1">
    <citation type="journal article" date="2021" name="IMA Fungus">
        <title>Genomic characterization of three marine fungi, including Emericellopsis atlantica sp. nov. with signatures of a generalist lifestyle and marine biomass degradation.</title>
        <authorList>
            <person name="Hagestad O.C."/>
            <person name="Hou L."/>
            <person name="Andersen J.H."/>
            <person name="Hansen E.H."/>
            <person name="Altermark B."/>
            <person name="Li C."/>
            <person name="Kuhnert E."/>
            <person name="Cox R.J."/>
            <person name="Crous P.W."/>
            <person name="Spatafora J.W."/>
            <person name="Lail K."/>
            <person name="Amirebrahimi M."/>
            <person name="Lipzen A."/>
            <person name="Pangilinan J."/>
            <person name="Andreopoulos W."/>
            <person name="Hayes R.D."/>
            <person name="Ng V."/>
            <person name="Grigoriev I.V."/>
            <person name="Jackson S.A."/>
            <person name="Sutton T.D.S."/>
            <person name="Dobson A.D.W."/>
            <person name="Rama T."/>
        </authorList>
    </citation>
    <scope>NUCLEOTIDE SEQUENCE</scope>
    <source>
        <strain evidence="1">TRa3180A</strain>
    </source>
</reference>
<sequence length="83" mass="9296">MDKGSHLEINELMLFWDNICVNEHTSTWRLLKTAAFDEQSKDDDDMIAESDVVERANAPARKLSGGQVRKLQLAFAFVGGSKV</sequence>
<dbReference type="OrthoDB" id="10255969at2759"/>
<comment type="caution">
    <text evidence="1">The sequence shown here is derived from an EMBL/GenBank/DDBJ whole genome shotgun (WGS) entry which is preliminary data.</text>
</comment>
<accession>A0A9P7Z2Y8</accession>
<name>A0A9P7Z2Y8_9HELO</name>
<protein>
    <submittedName>
        <fullName evidence="1">Uncharacterized protein</fullName>
    </submittedName>
</protein>
<evidence type="ECO:0000313" key="1">
    <source>
        <dbReference type="EMBL" id="KAG9244654.1"/>
    </source>
</evidence>
<keyword evidence="2" id="KW-1185">Reference proteome</keyword>
<dbReference type="EMBL" id="MU253892">
    <property type="protein sequence ID" value="KAG9244654.1"/>
    <property type="molecule type" value="Genomic_DNA"/>
</dbReference>
<proteinExistence type="predicted"/>